<dbReference type="InterPro" id="IPR036291">
    <property type="entry name" value="NAD(P)-bd_dom_sf"/>
</dbReference>
<dbReference type="GO" id="GO:0016616">
    <property type="term" value="F:oxidoreductase activity, acting on the CH-OH group of donors, NAD or NADP as acceptor"/>
    <property type="evidence" value="ECO:0007669"/>
    <property type="project" value="TreeGrafter"/>
</dbReference>
<dbReference type="Gene3D" id="3.40.50.720">
    <property type="entry name" value="NAD(P)-binding Rossmann-like Domain"/>
    <property type="match status" value="1"/>
</dbReference>
<accession>A0A1G7FW60</accession>
<dbReference type="InterPro" id="IPR001509">
    <property type="entry name" value="Epimerase_deHydtase"/>
</dbReference>
<evidence type="ECO:0000259" key="3">
    <source>
        <dbReference type="SMART" id="SM00822"/>
    </source>
</evidence>
<dbReference type="AlphaFoldDB" id="A0A1G7FW60"/>
<dbReference type="FunFam" id="3.40.50.720:FF:000336">
    <property type="entry name" value="Aldehyde reductase"/>
    <property type="match status" value="1"/>
</dbReference>
<evidence type="ECO:0000256" key="1">
    <source>
        <dbReference type="ARBA" id="ARBA00023002"/>
    </source>
</evidence>
<dbReference type="OrthoDB" id="9778052at2"/>
<keyword evidence="5" id="KW-1185">Reference proteome</keyword>
<comment type="similarity">
    <text evidence="2">Belongs to the NAD(P)-dependent epimerase/dehydratase family. Dihydroflavonol-4-reductase subfamily.</text>
</comment>
<dbReference type="RefSeq" id="WP_083343727.1">
    <property type="nucleotide sequence ID" value="NZ_LT629690.1"/>
</dbReference>
<name>A0A1G7FW60_9BACT</name>
<gene>
    <name evidence="4" type="ORF">SAMN05444167_0467</name>
</gene>
<protein>
    <submittedName>
        <fullName evidence="4">Dihydroflavonol-4-reductase</fullName>
    </submittedName>
</protein>
<dbReference type="SUPFAM" id="SSF51735">
    <property type="entry name" value="NAD(P)-binding Rossmann-fold domains"/>
    <property type="match status" value="1"/>
</dbReference>
<dbReference type="InterPro" id="IPR050425">
    <property type="entry name" value="NAD(P)_dehydrat-like"/>
</dbReference>
<dbReference type="Pfam" id="PF01370">
    <property type="entry name" value="Epimerase"/>
    <property type="match status" value="1"/>
</dbReference>
<dbReference type="InterPro" id="IPR057326">
    <property type="entry name" value="KR_dom"/>
</dbReference>
<dbReference type="CDD" id="cd05227">
    <property type="entry name" value="AR_SDR_e"/>
    <property type="match status" value="1"/>
</dbReference>
<dbReference type="PANTHER" id="PTHR10366">
    <property type="entry name" value="NAD DEPENDENT EPIMERASE/DEHYDRATASE"/>
    <property type="match status" value="1"/>
</dbReference>
<organism evidence="4 5">
    <name type="scientific">Terriglobus roseus</name>
    <dbReference type="NCBI Taxonomy" id="392734"/>
    <lineage>
        <taxon>Bacteria</taxon>
        <taxon>Pseudomonadati</taxon>
        <taxon>Acidobacteriota</taxon>
        <taxon>Terriglobia</taxon>
        <taxon>Terriglobales</taxon>
        <taxon>Acidobacteriaceae</taxon>
        <taxon>Terriglobus</taxon>
    </lineage>
</organism>
<dbReference type="PANTHER" id="PTHR10366:SF564">
    <property type="entry name" value="STEROL-4-ALPHA-CARBOXYLATE 3-DEHYDROGENASE, DECARBOXYLATING"/>
    <property type="match status" value="1"/>
</dbReference>
<sequence length="340" mass="37205">MSDLVLVTGGTGFVGIHCIVALLRQGYQVRTTVRSLDRSHEVCDMLVRAGLGDSRIEFSTADLTSDAGWPEAVAGCRYVLHVASPFFFGKDEKEMDLTTPAREGTLRVLRAARDAGVERVVLTSSFAAIGYGHPDRSTPFMEEDWTNVEGDDVSPYIRSKAIAERAAWDFVAREGGNLQLASVNPVGIFGPALGPKLSTSVQILQRMLRGEFPGVPRIAFGAVDVRDVADLELLAMTRPEANGQRLLAISGNAVPFIEYANILRKHLGERGAKLPKRELPDWMIRLFALIKPEAKDLIPQLGKRRQTTSAKAQQLLGWHPRSIEEALNSSADSLFDLGLV</sequence>
<evidence type="ECO:0000313" key="5">
    <source>
        <dbReference type="Proteomes" id="UP000182427"/>
    </source>
</evidence>
<dbReference type="SMART" id="SM00822">
    <property type="entry name" value="PKS_KR"/>
    <property type="match status" value="1"/>
</dbReference>
<evidence type="ECO:0000313" key="4">
    <source>
        <dbReference type="EMBL" id="SDE80101.1"/>
    </source>
</evidence>
<reference evidence="4 5" key="1">
    <citation type="submission" date="2016-10" db="EMBL/GenBank/DDBJ databases">
        <authorList>
            <person name="de Groot N.N."/>
        </authorList>
    </citation>
    <scope>NUCLEOTIDE SEQUENCE [LARGE SCALE GENOMIC DNA]</scope>
    <source>
        <strain evidence="4 5">GAS232</strain>
    </source>
</reference>
<proteinExistence type="inferred from homology"/>
<evidence type="ECO:0000256" key="2">
    <source>
        <dbReference type="ARBA" id="ARBA00023445"/>
    </source>
</evidence>
<dbReference type="Proteomes" id="UP000182427">
    <property type="component" value="Chromosome I"/>
</dbReference>
<feature type="domain" description="Ketoreductase" evidence="3">
    <location>
        <begin position="3"/>
        <end position="151"/>
    </location>
</feature>
<dbReference type="EMBL" id="LT629690">
    <property type="protein sequence ID" value="SDE80101.1"/>
    <property type="molecule type" value="Genomic_DNA"/>
</dbReference>
<keyword evidence="1" id="KW-0560">Oxidoreductase</keyword>